<reference evidence="2 3" key="1">
    <citation type="submission" date="2020-07" db="EMBL/GenBank/DDBJ databases">
        <title>Novel species isolated from subtropical streams in China.</title>
        <authorList>
            <person name="Lu H."/>
        </authorList>
    </citation>
    <scope>NUCLEOTIDE SEQUENCE [LARGE SCALE GENOMIC DNA]</scope>
    <source>
        <strain evidence="2 3">LX47W</strain>
    </source>
</reference>
<keyword evidence="3" id="KW-1185">Reference proteome</keyword>
<dbReference type="RefSeq" id="WP_182156756.1">
    <property type="nucleotide sequence ID" value="NZ_JACEZU010000013.1"/>
</dbReference>
<dbReference type="AlphaFoldDB" id="A0A7W2FE69"/>
<dbReference type="SUPFAM" id="SSF54427">
    <property type="entry name" value="NTF2-like"/>
    <property type="match status" value="1"/>
</dbReference>
<evidence type="ECO:0000313" key="2">
    <source>
        <dbReference type="EMBL" id="MBA5689964.1"/>
    </source>
</evidence>
<dbReference type="Pfam" id="PF12680">
    <property type="entry name" value="SnoaL_2"/>
    <property type="match status" value="1"/>
</dbReference>
<dbReference type="EMBL" id="JACEZU010000013">
    <property type="protein sequence ID" value="MBA5689964.1"/>
    <property type="molecule type" value="Genomic_DNA"/>
</dbReference>
<dbReference type="InterPro" id="IPR032710">
    <property type="entry name" value="NTF2-like_dom_sf"/>
</dbReference>
<evidence type="ECO:0000259" key="1">
    <source>
        <dbReference type="Pfam" id="PF12680"/>
    </source>
</evidence>
<dbReference type="InterPro" id="IPR037401">
    <property type="entry name" value="SnoaL-like"/>
</dbReference>
<protein>
    <submittedName>
        <fullName evidence="2">Nuclear transport factor 2 family protein</fullName>
    </submittedName>
</protein>
<proteinExistence type="predicted"/>
<comment type="caution">
    <text evidence="2">The sequence shown here is derived from an EMBL/GenBank/DDBJ whole genome shotgun (WGS) entry which is preliminary data.</text>
</comment>
<name>A0A7W2FE69_9BURK</name>
<evidence type="ECO:0000313" key="3">
    <source>
        <dbReference type="Proteomes" id="UP000573499"/>
    </source>
</evidence>
<dbReference type="Gene3D" id="3.10.450.50">
    <property type="match status" value="1"/>
</dbReference>
<dbReference type="Proteomes" id="UP000573499">
    <property type="component" value="Unassembled WGS sequence"/>
</dbReference>
<feature type="domain" description="SnoaL-like" evidence="1">
    <location>
        <begin position="18"/>
        <end position="104"/>
    </location>
</feature>
<sequence length="136" mass="14529">MSKVFNEELAAIKANAVAYLTAFNRADVAAVLATYADDGVLMAPGMPAAVGKDELAMVYPGVFATVGFDMTYEIKEVVQISADWAFVRSATEGTETNKATSVVMPAAYQELFLLRKSTAGAWQTARYCTSKIGPTV</sequence>
<organism evidence="2 3">
    <name type="scientific">Rugamonas apoptosis</name>
    <dbReference type="NCBI Taxonomy" id="2758570"/>
    <lineage>
        <taxon>Bacteria</taxon>
        <taxon>Pseudomonadati</taxon>
        <taxon>Pseudomonadota</taxon>
        <taxon>Betaproteobacteria</taxon>
        <taxon>Burkholderiales</taxon>
        <taxon>Oxalobacteraceae</taxon>
        <taxon>Telluria group</taxon>
        <taxon>Rugamonas</taxon>
    </lineage>
</organism>
<accession>A0A7W2FE69</accession>
<gene>
    <name evidence="2" type="ORF">H3H39_23215</name>
</gene>